<accession>A0A023BMQ8</accession>
<keyword evidence="2" id="KW-1185">Reference proteome</keyword>
<gene>
    <name evidence="1" type="ORF">ATO12_08105</name>
</gene>
<dbReference type="Pfam" id="PF10029">
    <property type="entry name" value="DUF2271"/>
    <property type="match status" value="1"/>
</dbReference>
<evidence type="ECO:0000313" key="2">
    <source>
        <dbReference type="Proteomes" id="UP000023541"/>
    </source>
</evidence>
<comment type="caution">
    <text evidence="1">The sequence shown here is derived from an EMBL/GenBank/DDBJ whole genome shotgun (WGS) entry which is preliminary data.</text>
</comment>
<dbReference type="AlphaFoldDB" id="A0A023BMQ8"/>
<evidence type="ECO:0000313" key="1">
    <source>
        <dbReference type="EMBL" id="EZH71342.1"/>
    </source>
</evidence>
<dbReference type="Proteomes" id="UP000023541">
    <property type="component" value="Unassembled WGS sequence"/>
</dbReference>
<dbReference type="RefSeq" id="WP_034247544.1">
    <property type="nucleotide sequence ID" value="NZ_AQRA01000019.1"/>
</dbReference>
<dbReference type="OrthoDB" id="1430845at2"/>
<reference evidence="1 2" key="1">
    <citation type="submission" date="2014-04" db="EMBL/GenBank/DDBJ databases">
        <title>Aquimarina sp. 22II-S11-z7 Genome Sequencing.</title>
        <authorList>
            <person name="Lai Q."/>
        </authorList>
    </citation>
    <scope>NUCLEOTIDE SEQUENCE [LARGE SCALE GENOMIC DNA]</scope>
    <source>
        <strain evidence="1 2">22II-S11-z7</strain>
    </source>
</reference>
<proteinExistence type="predicted"/>
<dbReference type="STRING" id="1317122.ATO12_08105"/>
<sequence length="164" mass="18934">MKKVVAFKLFPIIAFAVFTVFGFKSITESNTYKCMIQMTNYTGEGAYIVISLLDPNGNYEKTLFVQGDDEEWYHDITDWWKFYGKKRQNIDAITGATVSGGGRSINIIEIESDKIDSGYKIRFETAVEDQEYYKDDVEFELTSETVKSKVEGKGFIRYIRMMPQ</sequence>
<protein>
    <recommendedName>
        <fullName evidence="3">Periplasmic protein, FlgD ig superfamily</fullName>
    </recommendedName>
</protein>
<name>A0A023BMQ8_9FLAO</name>
<evidence type="ECO:0008006" key="3">
    <source>
        <dbReference type="Google" id="ProtNLM"/>
    </source>
</evidence>
<dbReference type="InterPro" id="IPR014469">
    <property type="entry name" value="DUF2271"/>
</dbReference>
<dbReference type="eggNOG" id="ENOG503096N">
    <property type="taxonomic scope" value="Bacteria"/>
</dbReference>
<dbReference type="EMBL" id="AQRA01000019">
    <property type="protein sequence ID" value="EZH71342.1"/>
    <property type="molecule type" value="Genomic_DNA"/>
</dbReference>
<organism evidence="1 2">
    <name type="scientific">Aquimarina atlantica</name>
    <dbReference type="NCBI Taxonomy" id="1317122"/>
    <lineage>
        <taxon>Bacteria</taxon>
        <taxon>Pseudomonadati</taxon>
        <taxon>Bacteroidota</taxon>
        <taxon>Flavobacteriia</taxon>
        <taxon>Flavobacteriales</taxon>
        <taxon>Flavobacteriaceae</taxon>
        <taxon>Aquimarina</taxon>
    </lineage>
</organism>